<dbReference type="SUPFAM" id="SSF56854">
    <property type="entry name" value="Bcl-2 inhibitors of programmed cell death"/>
    <property type="match status" value="1"/>
</dbReference>
<evidence type="ECO:0000313" key="6">
    <source>
        <dbReference type="Proteomes" id="UP001046870"/>
    </source>
</evidence>
<dbReference type="CDD" id="cd06845">
    <property type="entry name" value="Bcl-2_like"/>
    <property type="match status" value="1"/>
</dbReference>
<feature type="transmembrane region" description="Helical" evidence="3">
    <location>
        <begin position="170"/>
        <end position="188"/>
    </location>
</feature>
<keyword evidence="3" id="KW-1133">Transmembrane helix</keyword>
<dbReference type="GO" id="GO:0001836">
    <property type="term" value="P:release of cytochrome c from mitochondria"/>
    <property type="evidence" value="ECO:0007669"/>
    <property type="project" value="TreeGrafter"/>
</dbReference>
<dbReference type="InterPro" id="IPR002475">
    <property type="entry name" value="Bcl2-like"/>
</dbReference>
<dbReference type="InterPro" id="IPR046371">
    <property type="entry name" value="Bcl-2_BH1-3"/>
</dbReference>
<gene>
    <name evidence="5" type="ORF">MATL_G00011060</name>
</gene>
<organism evidence="5 6">
    <name type="scientific">Megalops atlanticus</name>
    <name type="common">Tarpon</name>
    <name type="synonym">Clupea gigantea</name>
    <dbReference type="NCBI Taxonomy" id="7932"/>
    <lineage>
        <taxon>Eukaryota</taxon>
        <taxon>Metazoa</taxon>
        <taxon>Chordata</taxon>
        <taxon>Craniata</taxon>
        <taxon>Vertebrata</taxon>
        <taxon>Euteleostomi</taxon>
        <taxon>Actinopterygii</taxon>
        <taxon>Neopterygii</taxon>
        <taxon>Teleostei</taxon>
        <taxon>Elopiformes</taxon>
        <taxon>Megalopidae</taxon>
        <taxon>Megalops</taxon>
    </lineage>
</organism>
<keyword evidence="3" id="KW-0812">Transmembrane</keyword>
<keyword evidence="6" id="KW-1185">Reference proteome</keyword>
<dbReference type="GO" id="GO:0042981">
    <property type="term" value="P:regulation of apoptotic process"/>
    <property type="evidence" value="ECO:0007669"/>
    <property type="project" value="InterPro"/>
</dbReference>
<dbReference type="PANTHER" id="PTHR11256">
    <property type="entry name" value="BCL-2 RELATED"/>
    <property type="match status" value="1"/>
</dbReference>
<dbReference type="AlphaFoldDB" id="A0A9D3TDX0"/>
<dbReference type="GO" id="GO:0051400">
    <property type="term" value="F:BH domain binding"/>
    <property type="evidence" value="ECO:0007669"/>
    <property type="project" value="TreeGrafter"/>
</dbReference>
<sequence>MARNVMTEDRDEIILHRSEVLLRDFIQDQLNEEAVGSEVMLIDEPLTQEEEESRILKEISLLVRRTAETLQRDTELNHAIDSKWPLTNKDNYWKLVNKVFEDGVISWERIVVLFYIAGKIAVKCVSTHIPQSVSDIISWTLDFFRRNLVDWIREQGGWESIFTCLSTPTSQLIAVFLSGILLGAFIVWKMTKRN</sequence>
<accession>A0A9D3TDX0</accession>
<dbReference type="PANTHER" id="PTHR11256:SF42">
    <property type="entry name" value="APOPTOSIS REGULATOR BAX"/>
    <property type="match status" value="1"/>
</dbReference>
<comment type="similarity">
    <text evidence="1">Belongs to the Bcl-2 family.</text>
</comment>
<dbReference type="SMART" id="SM00337">
    <property type="entry name" value="BCL"/>
    <property type="match status" value="1"/>
</dbReference>
<dbReference type="GO" id="GO:0005741">
    <property type="term" value="C:mitochondrial outer membrane"/>
    <property type="evidence" value="ECO:0007669"/>
    <property type="project" value="TreeGrafter"/>
</dbReference>
<evidence type="ECO:0000256" key="3">
    <source>
        <dbReference type="SAM" id="Phobius"/>
    </source>
</evidence>
<evidence type="ECO:0000259" key="4">
    <source>
        <dbReference type="SMART" id="SM00337"/>
    </source>
</evidence>
<dbReference type="OrthoDB" id="8856583at2759"/>
<dbReference type="InterPro" id="IPR036834">
    <property type="entry name" value="Bcl-2-like_sf"/>
</dbReference>
<dbReference type="GO" id="GO:0008630">
    <property type="term" value="P:intrinsic apoptotic signaling pathway in response to DNA damage"/>
    <property type="evidence" value="ECO:0007669"/>
    <property type="project" value="TreeGrafter"/>
</dbReference>
<dbReference type="InterPro" id="IPR026298">
    <property type="entry name" value="Bcl-2_fam"/>
</dbReference>
<name>A0A9D3TDX0_MEGAT</name>
<evidence type="ECO:0000313" key="5">
    <source>
        <dbReference type="EMBL" id="KAG7492101.1"/>
    </source>
</evidence>
<evidence type="ECO:0000256" key="1">
    <source>
        <dbReference type="ARBA" id="ARBA00009458"/>
    </source>
</evidence>
<dbReference type="GO" id="GO:0008053">
    <property type="term" value="P:mitochondrial fusion"/>
    <property type="evidence" value="ECO:0007669"/>
    <property type="project" value="TreeGrafter"/>
</dbReference>
<proteinExistence type="inferred from homology"/>
<dbReference type="PRINTS" id="PR01862">
    <property type="entry name" value="BCL2FAMILY"/>
</dbReference>
<dbReference type="Gene3D" id="1.10.437.10">
    <property type="entry name" value="Blc2-like"/>
    <property type="match status" value="1"/>
</dbReference>
<keyword evidence="3" id="KW-0472">Membrane</keyword>
<keyword evidence="2" id="KW-0053">Apoptosis</keyword>
<protein>
    <recommendedName>
        <fullName evidence="4">Bcl-2 Bcl-2 homology region 1-3 domain-containing protein</fullName>
    </recommendedName>
</protein>
<dbReference type="GO" id="GO:0015267">
    <property type="term" value="F:channel activity"/>
    <property type="evidence" value="ECO:0007669"/>
    <property type="project" value="TreeGrafter"/>
</dbReference>
<dbReference type="Proteomes" id="UP001046870">
    <property type="component" value="Chromosome 1"/>
</dbReference>
<comment type="caution">
    <text evidence="5">The sequence shown here is derived from an EMBL/GenBank/DDBJ whole genome shotgun (WGS) entry which is preliminary data.</text>
</comment>
<feature type="domain" description="Bcl-2 Bcl-2 homology region 1-3" evidence="4">
    <location>
        <begin position="63"/>
        <end position="158"/>
    </location>
</feature>
<dbReference type="EMBL" id="JAFDVH010000001">
    <property type="protein sequence ID" value="KAG7492101.1"/>
    <property type="molecule type" value="Genomic_DNA"/>
</dbReference>
<evidence type="ECO:0000256" key="2">
    <source>
        <dbReference type="ARBA" id="ARBA00022703"/>
    </source>
</evidence>
<dbReference type="PROSITE" id="PS50062">
    <property type="entry name" value="BCL2_FAMILY"/>
    <property type="match status" value="1"/>
</dbReference>
<dbReference type="GO" id="GO:0097192">
    <property type="term" value="P:extrinsic apoptotic signaling pathway in absence of ligand"/>
    <property type="evidence" value="ECO:0007669"/>
    <property type="project" value="TreeGrafter"/>
</dbReference>
<reference evidence="5" key="1">
    <citation type="submission" date="2021-01" db="EMBL/GenBank/DDBJ databases">
        <authorList>
            <person name="Zahm M."/>
            <person name="Roques C."/>
            <person name="Cabau C."/>
            <person name="Klopp C."/>
            <person name="Donnadieu C."/>
            <person name="Jouanno E."/>
            <person name="Lampietro C."/>
            <person name="Louis A."/>
            <person name="Herpin A."/>
            <person name="Echchiki A."/>
            <person name="Berthelot C."/>
            <person name="Parey E."/>
            <person name="Roest-Crollius H."/>
            <person name="Braasch I."/>
            <person name="Postlethwait J."/>
            <person name="Bobe J."/>
            <person name="Montfort J."/>
            <person name="Bouchez O."/>
            <person name="Begum T."/>
            <person name="Mejri S."/>
            <person name="Adams A."/>
            <person name="Chen W.-J."/>
            <person name="Guiguen Y."/>
        </authorList>
    </citation>
    <scope>NUCLEOTIDE SEQUENCE</scope>
    <source>
        <strain evidence="5">YG-15Mar2019-1</strain>
        <tissue evidence="5">Brain</tissue>
    </source>
</reference>
<dbReference type="Pfam" id="PF00452">
    <property type="entry name" value="Bcl-2"/>
    <property type="match status" value="1"/>
</dbReference>